<dbReference type="GO" id="GO:0003676">
    <property type="term" value="F:nucleic acid binding"/>
    <property type="evidence" value="ECO:0007669"/>
    <property type="project" value="InterPro"/>
</dbReference>
<evidence type="ECO:0000313" key="3">
    <source>
        <dbReference type="Proteomes" id="UP000319263"/>
    </source>
</evidence>
<evidence type="ECO:0000313" key="2">
    <source>
        <dbReference type="EMBL" id="QDP98556.1"/>
    </source>
</evidence>
<accession>A0A516Q538</accession>
<dbReference type="SUPFAM" id="SSF53098">
    <property type="entry name" value="Ribonuclease H-like"/>
    <property type="match status" value="1"/>
</dbReference>
<name>A0A516Q538_9ACTN</name>
<dbReference type="KEGG" id="mik:FOE78_03810"/>
<dbReference type="InterPro" id="IPR033390">
    <property type="entry name" value="Rv2179c-like"/>
</dbReference>
<sequence>MSRLWFDTEFIDDGRRIELLSIGVVRDDGATYYAEPIEADREAVNPWVRENVLPKLCGPQKARHEIAADLVAFAGANPEWWAYYADYDWVALCQLFGPMVDLPSGWPMFCRDLEQLAVDLGIDIESSVPPSGQHHALADAEWTRAAWDFCQSVKLGSESVL</sequence>
<protein>
    <submittedName>
        <fullName evidence="2">3'-5' exoribonuclease</fullName>
    </submittedName>
</protein>
<organism evidence="2 3">
    <name type="scientific">Microlunatus elymi</name>
    <dbReference type="NCBI Taxonomy" id="2596828"/>
    <lineage>
        <taxon>Bacteria</taxon>
        <taxon>Bacillati</taxon>
        <taxon>Actinomycetota</taxon>
        <taxon>Actinomycetes</taxon>
        <taxon>Propionibacteriales</taxon>
        <taxon>Propionibacteriaceae</taxon>
        <taxon>Microlunatus</taxon>
    </lineage>
</organism>
<dbReference type="AlphaFoldDB" id="A0A516Q538"/>
<dbReference type="Pfam" id="PF16473">
    <property type="entry name" value="Rv2179c-like"/>
    <property type="match status" value="1"/>
</dbReference>
<keyword evidence="3" id="KW-1185">Reference proteome</keyword>
<dbReference type="Gene3D" id="3.30.420.10">
    <property type="entry name" value="Ribonuclease H-like superfamily/Ribonuclease H"/>
    <property type="match status" value="1"/>
</dbReference>
<dbReference type="OrthoDB" id="4640719at2"/>
<dbReference type="Proteomes" id="UP000319263">
    <property type="component" value="Chromosome"/>
</dbReference>
<reference evidence="2 3" key="1">
    <citation type="submission" date="2019-07" db="EMBL/GenBank/DDBJ databases">
        <title>Microlunatus dokdonensis sp. nov. isolated from the rhizospheric soil of the wild plant Elymus tsukushiensis.</title>
        <authorList>
            <person name="Ghim S.-Y."/>
            <person name="Hwang Y.-J."/>
            <person name="Son J.-S."/>
            <person name="Shin J.-H."/>
        </authorList>
    </citation>
    <scope>NUCLEOTIDE SEQUENCE [LARGE SCALE GENOMIC DNA]</scope>
    <source>
        <strain evidence="2 3">KUDC0627</strain>
    </source>
</reference>
<evidence type="ECO:0000259" key="1">
    <source>
        <dbReference type="Pfam" id="PF16473"/>
    </source>
</evidence>
<dbReference type="InterPro" id="IPR036397">
    <property type="entry name" value="RNaseH_sf"/>
</dbReference>
<dbReference type="EMBL" id="CP041692">
    <property type="protein sequence ID" value="QDP98556.1"/>
    <property type="molecule type" value="Genomic_DNA"/>
</dbReference>
<feature type="domain" description="3'-5' exoribonuclease Rv2179c-like" evidence="1">
    <location>
        <begin position="3"/>
        <end position="149"/>
    </location>
</feature>
<proteinExistence type="predicted"/>
<dbReference type="InterPro" id="IPR012337">
    <property type="entry name" value="RNaseH-like_sf"/>
</dbReference>
<gene>
    <name evidence="2" type="ORF">FOE78_03810</name>
</gene>